<dbReference type="EMBL" id="JABXBU010000030">
    <property type="protein sequence ID" value="KAF8785573.1"/>
    <property type="molecule type" value="Genomic_DNA"/>
</dbReference>
<dbReference type="Gene3D" id="1.10.1380.10">
    <property type="entry name" value="Neutral endopeptidase , domain2"/>
    <property type="match status" value="1"/>
</dbReference>
<name>A0A8T0F9A1_ARGBR</name>
<dbReference type="InterPro" id="IPR008753">
    <property type="entry name" value="Peptidase_M13_N"/>
</dbReference>
<evidence type="ECO:0000313" key="10">
    <source>
        <dbReference type="EMBL" id="KAF8785573.1"/>
    </source>
</evidence>
<evidence type="ECO:0000313" key="11">
    <source>
        <dbReference type="Proteomes" id="UP000807504"/>
    </source>
</evidence>
<dbReference type="Pfam" id="PF01431">
    <property type="entry name" value="Peptidase_M13"/>
    <property type="match status" value="1"/>
</dbReference>
<comment type="similarity">
    <text evidence="2">Belongs to the peptidase M13 family.</text>
</comment>
<dbReference type="GO" id="GO:0005886">
    <property type="term" value="C:plasma membrane"/>
    <property type="evidence" value="ECO:0007669"/>
    <property type="project" value="TreeGrafter"/>
</dbReference>
<dbReference type="PRINTS" id="PR00786">
    <property type="entry name" value="NEPRILYSIN"/>
</dbReference>
<sequence length="738" mass="85495">MKVLVTSFSSLRIKFKQKTTLEKSLICALLLLSFLVIGLTTALILSHTKKQGNNEIVCQTAACQSVGQSIRNSLDRNVDPCNDFYSYCCGGWEKNHQIPPDLKKYGAIEELQMQVLHQLKDLFENKESQGLAARNMLNFYRSCINTSSIENLGSTPFLKFVREWGGWPVIDTNWSSKLFDPLTALANIQLKTGRGYILPLSVSTDPRNTSRKLIEIDQAPLMIADKILLKRNEESAQKELKRFENLFIKLALILGSTRSNFSEDFNSIVDLEIKMLQMMTPPEKLESNNQWYNKMPIKDLKRRIPQIDWLRYIQEFSNSSLSIQGKGNEITKEDLVIVRDLPYAEKISHYIRNEKNFRQISTYLGLRVLLSLLTHLPENFTVALHEFYRDNGVPLQISDRWKICINRINSIFGMIAGFLYVKEYFSLEDRNEVRKLVLDLSFEFEKQLLYNNWMDRETKKAALEKLRAMKVNVGFPDWITDESNLDDFYIKTNMPTMEDEVFENDLKITQYRIMQLIKSLRIIPKKEEWPMSPTIINAAYNRNMNSITFPAAFLQLPLYNSSLPRYFNYAAIGSIIGHEITHGFDSCKGSKRNASGELFNWWTDETKQIFEKKADCFIKQYNDYGLDGKRTLAENIADNGGLHQSYKAFSSWRKKQLTDIKLPGLENFSLDQLFFITYGSIWCTKYAPGMLNRTIREAEHAPSPYRLRITTANLQAFSDSFNCHFNISSSFENRCSIW</sequence>
<dbReference type="PROSITE" id="PS51885">
    <property type="entry name" value="NEPRILYSIN"/>
    <property type="match status" value="1"/>
</dbReference>
<evidence type="ECO:0000256" key="1">
    <source>
        <dbReference type="ARBA" id="ARBA00001947"/>
    </source>
</evidence>
<keyword evidence="11" id="KW-1185">Reference proteome</keyword>
<protein>
    <submittedName>
        <fullName evidence="10">Endothelin-converting enzyme like protein</fullName>
    </submittedName>
</protein>
<evidence type="ECO:0000256" key="7">
    <source>
        <dbReference type="ARBA" id="ARBA00023049"/>
    </source>
</evidence>
<feature type="domain" description="Peptidase M13 C-terminal" evidence="8">
    <location>
        <begin position="537"/>
        <end position="736"/>
    </location>
</feature>
<reference evidence="10" key="2">
    <citation type="submission" date="2020-06" db="EMBL/GenBank/DDBJ databases">
        <authorList>
            <person name="Sheffer M."/>
        </authorList>
    </citation>
    <scope>NUCLEOTIDE SEQUENCE</scope>
</reference>
<evidence type="ECO:0000256" key="4">
    <source>
        <dbReference type="ARBA" id="ARBA00022723"/>
    </source>
</evidence>
<feature type="domain" description="Peptidase M13 N-terminal" evidence="9">
    <location>
        <begin position="80"/>
        <end position="476"/>
    </location>
</feature>
<dbReference type="InterPro" id="IPR000718">
    <property type="entry name" value="Peptidase_M13"/>
</dbReference>
<organism evidence="10 11">
    <name type="scientific">Argiope bruennichi</name>
    <name type="common">Wasp spider</name>
    <name type="synonym">Aranea bruennichi</name>
    <dbReference type="NCBI Taxonomy" id="94029"/>
    <lineage>
        <taxon>Eukaryota</taxon>
        <taxon>Metazoa</taxon>
        <taxon>Ecdysozoa</taxon>
        <taxon>Arthropoda</taxon>
        <taxon>Chelicerata</taxon>
        <taxon>Arachnida</taxon>
        <taxon>Araneae</taxon>
        <taxon>Araneomorphae</taxon>
        <taxon>Entelegynae</taxon>
        <taxon>Araneoidea</taxon>
        <taxon>Araneidae</taxon>
        <taxon>Argiope</taxon>
    </lineage>
</organism>
<evidence type="ECO:0000256" key="5">
    <source>
        <dbReference type="ARBA" id="ARBA00022801"/>
    </source>
</evidence>
<evidence type="ECO:0000256" key="6">
    <source>
        <dbReference type="ARBA" id="ARBA00022833"/>
    </source>
</evidence>
<dbReference type="GO" id="GO:0016485">
    <property type="term" value="P:protein processing"/>
    <property type="evidence" value="ECO:0007669"/>
    <property type="project" value="TreeGrafter"/>
</dbReference>
<gene>
    <name evidence="10" type="ORF">HNY73_011091</name>
</gene>
<dbReference type="PANTHER" id="PTHR11733:SF167">
    <property type="entry name" value="FI17812P1-RELATED"/>
    <property type="match status" value="1"/>
</dbReference>
<evidence type="ECO:0000256" key="3">
    <source>
        <dbReference type="ARBA" id="ARBA00022670"/>
    </source>
</evidence>
<keyword evidence="4" id="KW-0479">Metal-binding</keyword>
<evidence type="ECO:0000259" key="9">
    <source>
        <dbReference type="Pfam" id="PF05649"/>
    </source>
</evidence>
<dbReference type="Gene3D" id="3.40.390.10">
    <property type="entry name" value="Collagenase (Catalytic Domain)"/>
    <property type="match status" value="1"/>
</dbReference>
<dbReference type="GO" id="GO:0046872">
    <property type="term" value="F:metal ion binding"/>
    <property type="evidence" value="ECO:0007669"/>
    <property type="project" value="UniProtKB-KW"/>
</dbReference>
<dbReference type="GO" id="GO:0004222">
    <property type="term" value="F:metalloendopeptidase activity"/>
    <property type="evidence" value="ECO:0007669"/>
    <property type="project" value="InterPro"/>
</dbReference>
<dbReference type="Proteomes" id="UP000807504">
    <property type="component" value="Unassembled WGS sequence"/>
</dbReference>
<proteinExistence type="inferred from homology"/>
<keyword evidence="5" id="KW-0378">Hydrolase</keyword>
<dbReference type="CDD" id="cd08662">
    <property type="entry name" value="M13"/>
    <property type="match status" value="1"/>
</dbReference>
<reference evidence="10" key="1">
    <citation type="journal article" date="2020" name="bioRxiv">
        <title>Chromosome-level reference genome of the European wasp spider Argiope bruennichi: a resource for studies on range expansion and evolutionary adaptation.</title>
        <authorList>
            <person name="Sheffer M.M."/>
            <person name="Hoppe A."/>
            <person name="Krehenwinkel H."/>
            <person name="Uhl G."/>
            <person name="Kuss A.W."/>
            <person name="Jensen L."/>
            <person name="Jensen C."/>
            <person name="Gillespie R.G."/>
            <person name="Hoff K.J."/>
            <person name="Prost S."/>
        </authorList>
    </citation>
    <scope>NUCLEOTIDE SEQUENCE</scope>
</reference>
<dbReference type="Pfam" id="PF05649">
    <property type="entry name" value="Peptidase_M13_N"/>
    <property type="match status" value="1"/>
</dbReference>
<dbReference type="InterPro" id="IPR042089">
    <property type="entry name" value="Peptidase_M13_dom_2"/>
</dbReference>
<dbReference type="AlphaFoldDB" id="A0A8T0F9A1"/>
<keyword evidence="7" id="KW-0482">Metalloprotease</keyword>
<dbReference type="InterPro" id="IPR024079">
    <property type="entry name" value="MetalloPept_cat_dom_sf"/>
</dbReference>
<dbReference type="SUPFAM" id="SSF55486">
    <property type="entry name" value="Metalloproteases ('zincins'), catalytic domain"/>
    <property type="match status" value="1"/>
</dbReference>
<evidence type="ECO:0000256" key="2">
    <source>
        <dbReference type="ARBA" id="ARBA00007357"/>
    </source>
</evidence>
<comment type="caution">
    <text evidence="10">The sequence shown here is derived from an EMBL/GenBank/DDBJ whole genome shotgun (WGS) entry which is preliminary data.</text>
</comment>
<accession>A0A8T0F9A1</accession>
<comment type="cofactor">
    <cofactor evidence="1">
        <name>Zn(2+)</name>
        <dbReference type="ChEBI" id="CHEBI:29105"/>
    </cofactor>
</comment>
<dbReference type="PANTHER" id="PTHR11733">
    <property type="entry name" value="ZINC METALLOPROTEASE FAMILY M13 NEPRILYSIN-RELATED"/>
    <property type="match status" value="1"/>
</dbReference>
<keyword evidence="3" id="KW-0645">Protease</keyword>
<dbReference type="InterPro" id="IPR018497">
    <property type="entry name" value="Peptidase_M13_C"/>
</dbReference>
<evidence type="ECO:0000259" key="8">
    <source>
        <dbReference type="Pfam" id="PF01431"/>
    </source>
</evidence>
<keyword evidence="6" id="KW-0862">Zinc</keyword>